<accession>A0ABV6RU09</accession>
<dbReference type="GO" id="GO:0005524">
    <property type="term" value="F:ATP binding"/>
    <property type="evidence" value="ECO:0007669"/>
    <property type="project" value="UniProtKB-KW"/>
</dbReference>
<dbReference type="SUPFAM" id="SSF55785">
    <property type="entry name" value="PYP-like sensor domain (PAS domain)"/>
    <property type="match status" value="2"/>
</dbReference>
<evidence type="ECO:0000256" key="4">
    <source>
        <dbReference type="PROSITE-ProRule" id="PRU00169"/>
    </source>
</evidence>
<feature type="domain" description="PAC" evidence="7">
    <location>
        <begin position="243"/>
        <end position="298"/>
    </location>
</feature>
<dbReference type="Gene3D" id="3.30.565.10">
    <property type="entry name" value="Histidine kinase-like ATPase, C-terminal domain"/>
    <property type="match status" value="1"/>
</dbReference>
<keyword evidence="9" id="KW-1185">Reference proteome</keyword>
<dbReference type="CDD" id="cd00075">
    <property type="entry name" value="HATPase"/>
    <property type="match status" value="1"/>
</dbReference>
<sequence length="670" mass="73311">MPALDFQSLFNASPNPYLVLDRDLNIAGANEAYLRATKRELSDIVGRWAWDAFPTDPETLKQSVASFERVIRTRQPDTMALLRFDIPRPAAEGGGFEVRYWSITHTPVLDADGEVAFVLQHPIDVTELERLRQAQDCEDTKRALEPAHSRIFDRAQAVHEANLALKADSDRLRSLFELAPSPIAVLSGPDLVIELVNEAFCRFTGRHGVAGQPLLSVFPELQGQGFRSRLQEVIATGAPYVGRDVRIALRRDPEGPVIELFHDVLYQPLFDPHGSVSGVFCQIIDVTEQHNAAQALRTANRRKDEFIAMLAHELRNPLAPIRTALKVLELEPPPEDAARARGVMGRQLNHMVRLIDDLLDIARINSSKIELKLQPASVQDLVHGAIEGSRPVIDNAGHELSVAMPEHAMQVHADPTRITQVIGNLLNNAAKYTPPGGRIEVAVEAERRCVAIHVRDNGIGIPRESLPRVFDLFSQAGRSQIQSHGGLGIGLALVKSLVELHRGSVHVASEGSGRGSAFSVRLPLAHTGDAPSPAGAADMQDDLAQAAPLKVLVVDDNVDAAQTMRLLLEMLGHDVHAVHDGFGALEVAEHLCPDIAFLDIGLPGIDGHETARRLRMTPHGRQMTLVAVTGWGSERDVALAHESGFDHHMTKPVDPLQVARVLADRSRRAD</sequence>
<evidence type="ECO:0000256" key="2">
    <source>
        <dbReference type="ARBA" id="ARBA00012438"/>
    </source>
</evidence>
<dbReference type="CDD" id="cd00130">
    <property type="entry name" value="PAS"/>
    <property type="match status" value="2"/>
</dbReference>
<dbReference type="EC" id="2.7.13.3" evidence="2"/>
<dbReference type="SMART" id="SM00388">
    <property type="entry name" value="HisKA"/>
    <property type="match status" value="1"/>
</dbReference>
<evidence type="ECO:0000259" key="5">
    <source>
        <dbReference type="PROSITE" id="PS50109"/>
    </source>
</evidence>
<dbReference type="Gene3D" id="3.30.450.20">
    <property type="entry name" value="PAS domain"/>
    <property type="match status" value="2"/>
</dbReference>
<dbReference type="InterPro" id="IPR035965">
    <property type="entry name" value="PAS-like_dom_sf"/>
</dbReference>
<dbReference type="Pfam" id="PF00072">
    <property type="entry name" value="Response_reg"/>
    <property type="match status" value="1"/>
</dbReference>
<dbReference type="RefSeq" id="WP_386670108.1">
    <property type="nucleotide sequence ID" value="NZ_JBHLTG010000003.1"/>
</dbReference>
<evidence type="ECO:0000259" key="6">
    <source>
        <dbReference type="PROSITE" id="PS50110"/>
    </source>
</evidence>
<evidence type="ECO:0000313" key="9">
    <source>
        <dbReference type="Proteomes" id="UP001589896"/>
    </source>
</evidence>
<evidence type="ECO:0000256" key="3">
    <source>
        <dbReference type="ARBA" id="ARBA00022553"/>
    </source>
</evidence>
<dbReference type="Pfam" id="PF00512">
    <property type="entry name" value="HisKA"/>
    <property type="match status" value="1"/>
</dbReference>
<keyword evidence="8" id="KW-0067">ATP-binding</keyword>
<comment type="catalytic activity">
    <reaction evidence="1">
        <text>ATP + protein L-histidine = ADP + protein N-phospho-L-histidine.</text>
        <dbReference type="EC" id="2.7.13.3"/>
    </reaction>
</comment>
<dbReference type="SUPFAM" id="SSF52172">
    <property type="entry name" value="CheY-like"/>
    <property type="match status" value="1"/>
</dbReference>
<dbReference type="InterPro" id="IPR004358">
    <property type="entry name" value="Sig_transdc_His_kin-like_C"/>
</dbReference>
<dbReference type="InterPro" id="IPR000014">
    <property type="entry name" value="PAS"/>
</dbReference>
<evidence type="ECO:0000259" key="7">
    <source>
        <dbReference type="PROSITE" id="PS50113"/>
    </source>
</evidence>
<dbReference type="PANTHER" id="PTHR43547">
    <property type="entry name" value="TWO-COMPONENT HISTIDINE KINASE"/>
    <property type="match status" value="1"/>
</dbReference>
<dbReference type="CDD" id="cd17580">
    <property type="entry name" value="REC_2_DhkD-like"/>
    <property type="match status" value="1"/>
</dbReference>
<dbReference type="SMART" id="SM00091">
    <property type="entry name" value="PAS"/>
    <property type="match status" value="2"/>
</dbReference>
<dbReference type="InterPro" id="IPR000700">
    <property type="entry name" value="PAS-assoc_C"/>
</dbReference>
<dbReference type="InterPro" id="IPR003661">
    <property type="entry name" value="HisK_dim/P_dom"/>
</dbReference>
<protein>
    <recommendedName>
        <fullName evidence="2">histidine kinase</fullName>
        <ecNumber evidence="2">2.7.13.3</ecNumber>
    </recommendedName>
</protein>
<dbReference type="PROSITE" id="PS50113">
    <property type="entry name" value="PAC"/>
    <property type="match status" value="1"/>
</dbReference>
<dbReference type="SMART" id="SM00387">
    <property type="entry name" value="HATPase_c"/>
    <property type="match status" value="1"/>
</dbReference>
<evidence type="ECO:0000256" key="1">
    <source>
        <dbReference type="ARBA" id="ARBA00000085"/>
    </source>
</evidence>
<dbReference type="InterPro" id="IPR013656">
    <property type="entry name" value="PAS_4"/>
</dbReference>
<dbReference type="InterPro" id="IPR001789">
    <property type="entry name" value="Sig_transdc_resp-reg_receiver"/>
</dbReference>
<comment type="caution">
    <text evidence="8">The sequence shown here is derived from an EMBL/GenBank/DDBJ whole genome shotgun (WGS) entry which is preliminary data.</text>
</comment>
<evidence type="ECO:0000313" key="8">
    <source>
        <dbReference type="EMBL" id="MFC0679393.1"/>
    </source>
</evidence>
<dbReference type="InterPro" id="IPR036890">
    <property type="entry name" value="HATPase_C_sf"/>
</dbReference>
<feature type="domain" description="Response regulatory" evidence="6">
    <location>
        <begin position="550"/>
        <end position="666"/>
    </location>
</feature>
<gene>
    <name evidence="8" type="ORF">ACFFGH_16275</name>
</gene>
<dbReference type="SMART" id="SM00448">
    <property type="entry name" value="REC"/>
    <property type="match status" value="1"/>
</dbReference>
<dbReference type="Pfam" id="PF02518">
    <property type="entry name" value="HATPase_c"/>
    <property type="match status" value="1"/>
</dbReference>
<feature type="modified residue" description="4-aspartylphosphate" evidence="4">
    <location>
        <position position="599"/>
    </location>
</feature>
<organism evidence="8 9">
    <name type="scientific">Lysobacter korlensis</name>
    <dbReference type="NCBI Taxonomy" id="553636"/>
    <lineage>
        <taxon>Bacteria</taxon>
        <taxon>Pseudomonadati</taxon>
        <taxon>Pseudomonadota</taxon>
        <taxon>Gammaproteobacteria</taxon>
        <taxon>Lysobacterales</taxon>
        <taxon>Lysobacteraceae</taxon>
        <taxon>Lysobacter</taxon>
    </lineage>
</organism>
<name>A0ABV6RU09_9GAMM</name>
<keyword evidence="3 4" id="KW-0597">Phosphoprotein</keyword>
<dbReference type="SUPFAM" id="SSF47384">
    <property type="entry name" value="Homodimeric domain of signal transducing histidine kinase"/>
    <property type="match status" value="1"/>
</dbReference>
<keyword evidence="8" id="KW-0547">Nucleotide-binding</keyword>
<dbReference type="PROSITE" id="PS50110">
    <property type="entry name" value="RESPONSE_REGULATORY"/>
    <property type="match status" value="1"/>
</dbReference>
<feature type="domain" description="Histidine kinase" evidence="5">
    <location>
        <begin position="309"/>
        <end position="526"/>
    </location>
</feature>
<dbReference type="CDD" id="cd00082">
    <property type="entry name" value="HisKA"/>
    <property type="match status" value="1"/>
</dbReference>
<proteinExistence type="predicted"/>
<dbReference type="Gene3D" id="3.40.50.2300">
    <property type="match status" value="1"/>
</dbReference>
<dbReference type="NCBIfam" id="TIGR00229">
    <property type="entry name" value="sensory_box"/>
    <property type="match status" value="1"/>
</dbReference>
<dbReference type="InterPro" id="IPR005467">
    <property type="entry name" value="His_kinase_dom"/>
</dbReference>
<dbReference type="Proteomes" id="UP001589896">
    <property type="component" value="Unassembled WGS sequence"/>
</dbReference>
<dbReference type="InterPro" id="IPR036097">
    <property type="entry name" value="HisK_dim/P_sf"/>
</dbReference>
<dbReference type="SUPFAM" id="SSF55874">
    <property type="entry name" value="ATPase domain of HSP90 chaperone/DNA topoisomerase II/histidine kinase"/>
    <property type="match status" value="1"/>
</dbReference>
<reference evidence="8 9" key="1">
    <citation type="submission" date="2024-09" db="EMBL/GenBank/DDBJ databases">
        <authorList>
            <person name="Sun Q."/>
            <person name="Mori K."/>
        </authorList>
    </citation>
    <scope>NUCLEOTIDE SEQUENCE [LARGE SCALE GENOMIC DNA]</scope>
    <source>
        <strain evidence="8 9">KCTC 23076</strain>
    </source>
</reference>
<dbReference type="InterPro" id="IPR003594">
    <property type="entry name" value="HATPase_dom"/>
</dbReference>
<dbReference type="Gene3D" id="1.10.287.130">
    <property type="match status" value="1"/>
</dbReference>
<dbReference type="PROSITE" id="PS50109">
    <property type="entry name" value="HIS_KIN"/>
    <property type="match status" value="1"/>
</dbReference>
<dbReference type="PANTHER" id="PTHR43547:SF2">
    <property type="entry name" value="HYBRID SIGNAL TRANSDUCTION HISTIDINE KINASE C"/>
    <property type="match status" value="1"/>
</dbReference>
<dbReference type="EMBL" id="JBHLTG010000003">
    <property type="protein sequence ID" value="MFC0679393.1"/>
    <property type="molecule type" value="Genomic_DNA"/>
</dbReference>
<dbReference type="PRINTS" id="PR00344">
    <property type="entry name" value="BCTRLSENSOR"/>
</dbReference>
<dbReference type="Pfam" id="PF08448">
    <property type="entry name" value="PAS_4"/>
    <property type="match status" value="2"/>
</dbReference>
<dbReference type="InterPro" id="IPR011006">
    <property type="entry name" value="CheY-like_superfamily"/>
</dbReference>